<dbReference type="SUPFAM" id="SSF48403">
    <property type="entry name" value="Ankyrin repeat"/>
    <property type="match status" value="1"/>
</dbReference>
<keyword evidence="2" id="KW-0472">Membrane</keyword>
<sequence length="202" mass="21515">MSTMKVVELDAFVTHAGREAFPMRPVALSMRGAPVPQPAVQMVPAVRVVASAAVGAAAGGVAGWSLARWQQRRQQQQWRQQQQVLASMKSDEESTDEEEEEDEERVDKLTAILQGSSPSGSPLHDAALLNNAEGARKALAAAANPKDAALAKDERGFTALLLAVLCRSEQVAQVLLEAAPEAAMVPCGDDGWLPVHIVAVFK</sequence>
<keyword evidence="2" id="KW-1133">Transmembrane helix</keyword>
<keyword evidence="2" id="KW-0812">Transmembrane</keyword>
<reference evidence="3" key="1">
    <citation type="submission" date="2020-11" db="EMBL/GenBank/DDBJ databases">
        <title>Chlorella ohadii genome sequencing and assembly.</title>
        <authorList>
            <person name="Murik O."/>
            <person name="Treves H."/>
            <person name="Kedem I."/>
            <person name="Shotland Y."/>
            <person name="Kaplan A."/>
        </authorList>
    </citation>
    <scope>NUCLEOTIDE SEQUENCE</scope>
    <source>
        <strain evidence="3">1</strain>
    </source>
</reference>
<comment type="caution">
    <text evidence="3">The sequence shown here is derived from an EMBL/GenBank/DDBJ whole genome shotgun (WGS) entry which is preliminary data.</text>
</comment>
<protein>
    <submittedName>
        <fullName evidence="3">Uncharacterized protein</fullName>
    </submittedName>
</protein>
<dbReference type="InterPro" id="IPR036770">
    <property type="entry name" value="Ankyrin_rpt-contain_sf"/>
</dbReference>
<evidence type="ECO:0000256" key="1">
    <source>
        <dbReference type="SAM" id="MobiDB-lite"/>
    </source>
</evidence>
<feature type="transmembrane region" description="Helical" evidence="2">
    <location>
        <begin position="45"/>
        <end position="67"/>
    </location>
</feature>
<feature type="region of interest" description="Disordered" evidence="1">
    <location>
        <begin position="82"/>
        <end position="106"/>
    </location>
</feature>
<gene>
    <name evidence="3" type="ORF">COHA_005883</name>
</gene>
<name>A0AAD5H5R9_9CHLO</name>
<keyword evidence="4" id="KW-1185">Reference proteome</keyword>
<evidence type="ECO:0000313" key="4">
    <source>
        <dbReference type="Proteomes" id="UP001205105"/>
    </source>
</evidence>
<dbReference type="Gene3D" id="1.25.40.20">
    <property type="entry name" value="Ankyrin repeat-containing domain"/>
    <property type="match status" value="1"/>
</dbReference>
<dbReference type="Proteomes" id="UP001205105">
    <property type="component" value="Unassembled WGS sequence"/>
</dbReference>
<dbReference type="EMBL" id="JADXDR010000081">
    <property type="protein sequence ID" value="KAI7840382.1"/>
    <property type="molecule type" value="Genomic_DNA"/>
</dbReference>
<proteinExistence type="predicted"/>
<evidence type="ECO:0000256" key="2">
    <source>
        <dbReference type="SAM" id="Phobius"/>
    </source>
</evidence>
<dbReference type="AlphaFoldDB" id="A0AAD5H5R9"/>
<organism evidence="3 4">
    <name type="scientific">Chlorella ohadii</name>
    <dbReference type="NCBI Taxonomy" id="2649997"/>
    <lineage>
        <taxon>Eukaryota</taxon>
        <taxon>Viridiplantae</taxon>
        <taxon>Chlorophyta</taxon>
        <taxon>core chlorophytes</taxon>
        <taxon>Trebouxiophyceae</taxon>
        <taxon>Chlorellales</taxon>
        <taxon>Chlorellaceae</taxon>
        <taxon>Chlorella clade</taxon>
        <taxon>Chlorella</taxon>
    </lineage>
</organism>
<feature type="compositionally biased region" description="Acidic residues" evidence="1">
    <location>
        <begin position="93"/>
        <end position="104"/>
    </location>
</feature>
<evidence type="ECO:0000313" key="3">
    <source>
        <dbReference type="EMBL" id="KAI7840382.1"/>
    </source>
</evidence>
<accession>A0AAD5H5R9</accession>